<protein>
    <recommendedName>
        <fullName evidence="9">Transcription-repair-coupling factor</fullName>
        <shortName evidence="9">TRCF</shortName>
        <ecNumber evidence="9">3.6.4.-</ecNumber>
    </recommendedName>
</protein>
<proteinExistence type="inferred from homology"/>
<dbReference type="PROSITE" id="PS51194">
    <property type="entry name" value="HELICASE_CTER"/>
    <property type="match status" value="1"/>
</dbReference>
<keyword evidence="1 9" id="KW-0963">Cytoplasm</keyword>
<dbReference type="Pfam" id="PF03461">
    <property type="entry name" value="TRCF"/>
    <property type="match status" value="1"/>
</dbReference>
<dbReference type="PANTHER" id="PTHR47964">
    <property type="entry name" value="ATP-DEPENDENT DNA HELICASE HOMOLOG RECG, CHLOROPLASTIC"/>
    <property type="match status" value="1"/>
</dbReference>
<accession>A0A412FUK7</accession>
<dbReference type="PROSITE" id="PS51192">
    <property type="entry name" value="HELICASE_ATP_BIND_1"/>
    <property type="match status" value="1"/>
</dbReference>
<evidence type="ECO:0000256" key="7">
    <source>
        <dbReference type="ARBA" id="ARBA00023125"/>
    </source>
</evidence>
<dbReference type="SUPFAM" id="SSF52540">
    <property type="entry name" value="P-loop containing nucleoside triphosphate hydrolases"/>
    <property type="match status" value="3"/>
</dbReference>
<dbReference type="InterPro" id="IPR001650">
    <property type="entry name" value="Helicase_C-like"/>
</dbReference>
<dbReference type="InterPro" id="IPR027417">
    <property type="entry name" value="P-loop_NTPase"/>
</dbReference>
<evidence type="ECO:0000259" key="11">
    <source>
        <dbReference type="PROSITE" id="PS51194"/>
    </source>
</evidence>
<dbReference type="Gene3D" id="3.30.2060.10">
    <property type="entry name" value="Penicillin-binding protein 1b domain"/>
    <property type="match status" value="1"/>
</dbReference>
<keyword evidence="5" id="KW-0347">Helicase</keyword>
<dbReference type="GO" id="GO:0005524">
    <property type="term" value="F:ATP binding"/>
    <property type="evidence" value="ECO:0007669"/>
    <property type="project" value="UniProtKB-UniRule"/>
</dbReference>
<comment type="function">
    <text evidence="9">Couples transcription and DNA repair by recognizing RNA polymerase (RNAP) stalled at DNA lesions. Mediates ATP-dependent release of RNAP and its truncated transcript from the DNA, and recruitment of nucleotide excision repair machinery to the damaged site.</text>
</comment>
<dbReference type="NCBIfam" id="TIGR00580">
    <property type="entry name" value="mfd"/>
    <property type="match status" value="1"/>
</dbReference>
<keyword evidence="3 9" id="KW-0227">DNA damage</keyword>
<dbReference type="Gene3D" id="3.90.1150.50">
    <property type="entry name" value="Transcription-repair-coupling factor, D7 domain"/>
    <property type="match status" value="1"/>
</dbReference>
<organism evidence="12 13">
    <name type="scientific">Holdemania filiformis</name>
    <dbReference type="NCBI Taxonomy" id="61171"/>
    <lineage>
        <taxon>Bacteria</taxon>
        <taxon>Bacillati</taxon>
        <taxon>Bacillota</taxon>
        <taxon>Erysipelotrichia</taxon>
        <taxon>Erysipelotrichales</taxon>
        <taxon>Erysipelotrichaceae</taxon>
        <taxon>Holdemania</taxon>
    </lineage>
</organism>
<dbReference type="GO" id="GO:0016787">
    <property type="term" value="F:hydrolase activity"/>
    <property type="evidence" value="ECO:0007669"/>
    <property type="project" value="UniProtKB-KW"/>
</dbReference>
<dbReference type="Gene3D" id="2.40.10.170">
    <property type="match status" value="1"/>
</dbReference>
<dbReference type="InterPro" id="IPR036101">
    <property type="entry name" value="CarD-like/TRCF_RID_sf"/>
</dbReference>
<dbReference type="SMART" id="SM00490">
    <property type="entry name" value="HELICc"/>
    <property type="match status" value="1"/>
</dbReference>
<dbReference type="InterPro" id="IPR047112">
    <property type="entry name" value="RecG/Mfd"/>
</dbReference>
<feature type="domain" description="Helicase ATP-binding" evidence="10">
    <location>
        <begin position="617"/>
        <end position="778"/>
    </location>
</feature>
<dbReference type="GO" id="GO:0005737">
    <property type="term" value="C:cytoplasm"/>
    <property type="evidence" value="ECO:0007669"/>
    <property type="project" value="UniProtKB-SubCell"/>
</dbReference>
<dbReference type="GO" id="GO:0000716">
    <property type="term" value="P:transcription-coupled nucleotide-excision repair, DNA damage recognition"/>
    <property type="evidence" value="ECO:0007669"/>
    <property type="project" value="UniProtKB-UniRule"/>
</dbReference>
<evidence type="ECO:0000256" key="5">
    <source>
        <dbReference type="ARBA" id="ARBA00022806"/>
    </source>
</evidence>
<gene>
    <name evidence="9 12" type="primary">mfd</name>
    <name evidence="12" type="ORF">DWY25_12705</name>
</gene>
<name>A0A412FUK7_9FIRM</name>
<dbReference type="Pfam" id="PF17757">
    <property type="entry name" value="UvrB_inter"/>
    <property type="match status" value="1"/>
</dbReference>
<dbReference type="PANTHER" id="PTHR47964:SF1">
    <property type="entry name" value="ATP-DEPENDENT DNA HELICASE HOMOLOG RECG, CHLOROPLASTIC"/>
    <property type="match status" value="1"/>
</dbReference>
<evidence type="ECO:0000256" key="2">
    <source>
        <dbReference type="ARBA" id="ARBA00022741"/>
    </source>
</evidence>
<evidence type="ECO:0000256" key="4">
    <source>
        <dbReference type="ARBA" id="ARBA00022801"/>
    </source>
</evidence>
<comment type="subcellular location">
    <subcellularLocation>
        <location evidence="9">Cytoplasm</location>
    </subcellularLocation>
</comment>
<dbReference type="EMBL" id="QRUP01000017">
    <property type="protein sequence ID" value="RGR71866.1"/>
    <property type="molecule type" value="Genomic_DNA"/>
</dbReference>
<keyword evidence="2 9" id="KW-0547">Nucleotide-binding</keyword>
<dbReference type="Pfam" id="PF02559">
    <property type="entry name" value="CarD_TRCF_RID"/>
    <property type="match status" value="1"/>
</dbReference>
<dbReference type="SMART" id="SM01058">
    <property type="entry name" value="CarD_TRCF"/>
    <property type="match status" value="1"/>
</dbReference>
<keyword evidence="8 9" id="KW-0234">DNA repair</keyword>
<dbReference type="GO" id="GO:0003684">
    <property type="term" value="F:damaged DNA binding"/>
    <property type="evidence" value="ECO:0007669"/>
    <property type="project" value="InterPro"/>
</dbReference>
<keyword evidence="7 9" id="KW-0238">DNA-binding</keyword>
<dbReference type="GeneID" id="83016255"/>
<keyword evidence="13" id="KW-1185">Reference proteome</keyword>
<evidence type="ECO:0000259" key="10">
    <source>
        <dbReference type="PROSITE" id="PS51192"/>
    </source>
</evidence>
<dbReference type="InterPro" id="IPR005118">
    <property type="entry name" value="TRCF_C"/>
</dbReference>
<dbReference type="InterPro" id="IPR011545">
    <property type="entry name" value="DEAD/DEAH_box_helicase_dom"/>
</dbReference>
<dbReference type="InterPro" id="IPR037235">
    <property type="entry name" value="TRCF-like_C_D7"/>
</dbReference>
<dbReference type="EC" id="3.6.4.-" evidence="9"/>
<dbReference type="Gene3D" id="3.40.50.11180">
    <property type="match status" value="1"/>
</dbReference>
<evidence type="ECO:0000256" key="3">
    <source>
        <dbReference type="ARBA" id="ARBA00022763"/>
    </source>
</evidence>
<keyword evidence="4 9" id="KW-0378">Hydrolase</keyword>
<dbReference type="GO" id="GO:0006355">
    <property type="term" value="P:regulation of DNA-templated transcription"/>
    <property type="evidence" value="ECO:0007669"/>
    <property type="project" value="UniProtKB-UniRule"/>
</dbReference>
<dbReference type="InterPro" id="IPR041471">
    <property type="entry name" value="UvrB_inter"/>
</dbReference>
<dbReference type="SMART" id="SM00982">
    <property type="entry name" value="TRCF"/>
    <property type="match status" value="1"/>
</dbReference>
<evidence type="ECO:0000256" key="6">
    <source>
        <dbReference type="ARBA" id="ARBA00022840"/>
    </source>
</evidence>
<comment type="similarity">
    <text evidence="9">In the C-terminal section; belongs to the helicase family. RecG subfamily.</text>
</comment>
<reference evidence="12 13" key="1">
    <citation type="submission" date="2018-08" db="EMBL/GenBank/DDBJ databases">
        <title>A genome reference for cultivated species of the human gut microbiota.</title>
        <authorList>
            <person name="Zou Y."/>
            <person name="Xue W."/>
            <person name="Luo G."/>
        </authorList>
    </citation>
    <scope>NUCLEOTIDE SEQUENCE [LARGE SCALE GENOMIC DNA]</scope>
    <source>
        <strain evidence="12 13">AF24-29</strain>
    </source>
</reference>
<evidence type="ECO:0000313" key="12">
    <source>
        <dbReference type="EMBL" id="RGR71866.1"/>
    </source>
</evidence>
<dbReference type="Gene3D" id="3.40.50.300">
    <property type="entry name" value="P-loop containing nucleotide triphosphate hydrolases"/>
    <property type="match status" value="2"/>
</dbReference>
<comment type="caution">
    <text evidence="12">The sequence shown here is derived from an EMBL/GenBank/DDBJ whole genome shotgun (WGS) entry which is preliminary data.</text>
</comment>
<dbReference type="Pfam" id="PF00270">
    <property type="entry name" value="DEAD"/>
    <property type="match status" value="1"/>
</dbReference>
<feature type="domain" description="Helicase C-terminal" evidence="11">
    <location>
        <begin position="799"/>
        <end position="953"/>
    </location>
</feature>
<evidence type="ECO:0000256" key="9">
    <source>
        <dbReference type="HAMAP-Rule" id="MF_00969"/>
    </source>
</evidence>
<dbReference type="Proteomes" id="UP000284178">
    <property type="component" value="Unassembled WGS sequence"/>
</dbReference>
<evidence type="ECO:0000313" key="13">
    <source>
        <dbReference type="Proteomes" id="UP000284178"/>
    </source>
</evidence>
<dbReference type="RefSeq" id="WP_117895539.1">
    <property type="nucleotide sequence ID" value="NZ_CABJCV010000017.1"/>
</dbReference>
<dbReference type="InterPro" id="IPR004576">
    <property type="entry name" value="Mfd"/>
</dbReference>
<dbReference type="CDD" id="cd17991">
    <property type="entry name" value="DEXHc_TRCF"/>
    <property type="match status" value="1"/>
</dbReference>
<evidence type="ECO:0000256" key="1">
    <source>
        <dbReference type="ARBA" id="ARBA00022490"/>
    </source>
</evidence>
<evidence type="ECO:0000256" key="8">
    <source>
        <dbReference type="ARBA" id="ARBA00023204"/>
    </source>
</evidence>
<dbReference type="SUPFAM" id="SSF141259">
    <property type="entry name" value="CarD-like"/>
    <property type="match status" value="1"/>
</dbReference>
<comment type="similarity">
    <text evidence="9">In the N-terminal section; belongs to the UvrB family.</text>
</comment>
<dbReference type="HAMAP" id="MF_00969">
    <property type="entry name" value="TRCF"/>
    <property type="match status" value="1"/>
</dbReference>
<dbReference type="InterPro" id="IPR003711">
    <property type="entry name" value="CarD-like/TRCF_RID"/>
</dbReference>
<dbReference type="SUPFAM" id="SSF143517">
    <property type="entry name" value="TRCF domain-like"/>
    <property type="match status" value="1"/>
</dbReference>
<dbReference type="AlphaFoldDB" id="A0A412FUK7"/>
<dbReference type="GO" id="GO:0003678">
    <property type="term" value="F:DNA helicase activity"/>
    <property type="evidence" value="ECO:0007669"/>
    <property type="project" value="TreeGrafter"/>
</dbReference>
<keyword evidence="6 9" id="KW-0067">ATP-binding</keyword>
<sequence length="1147" mass="130833">MNFLLGRLADNPAVQACTAQQPFLSASSLTEEALILAASYAQNPRPMLIVKNNLYTAQRLAEKLKSLLSPQVCALFSVEESLRVEAIAASPEAMAEKVETLNRLLNEDQLICVTHASALVRYLPSPAQFKLCTIVLKTGMDVSMNELKRTLIAAGYQQTARVDQPLCFASRGGIIDIYSINSETPVRIEFFDTEIDSIRTFDIATQRTLEVKAETEIVPASDLLLDDDQITLIQERVRRHLESLKSRYTHGEYEQIEGIIDLDMETMRAHLRESRLYPYLSYLDDNSSLIDYCPKAQVFLSHPDQIKTHLHQLSEETTAYIQEMTQELKMLPRFTVQHELNTVLAGRKITEIDSFDSLRKVPHAMIREVALPNETLAMKLEIALKEGRGRQLYFFLQEHELKEVVPILKGKEIPFLIDDFKPRDEGLVLIHQALDEGFEALKENFVVYTSHELFKKKTKLGRYASKFKEAEALNSYQELQPGDFIVHSQHGVGQYLGIVTREFNGVHKDFLRVVYKGNDELLVPLEQFRLVRKFVSREGVVPKLNKLGSHDWEKTKQRLKDNVNEIADRLVKLYSQREENIGYAYGPDTPLQQEFEDDFDYDLTPDQALAVQEIKKDMMQPKPMDRLLCGDVGFGKTEVALRAAFKAITEGKQVAFLCPTTILSLQHTATAMKRFENFPIRVEVLNRFVVESKQKEILRELKEGKVDMIIGTHRILSKDVQFHDLGLLVIDEEQRFGVEHKEKIKEMKESIDVLSLSATPIPRTLQMSLIGIRSLSQLETPPSNRMPVQTYVIEKNRALVKEVIERELARQGQVFYLFNNIQEIYNVARQIKQDVPEAEIAVAHGKMSRDEIEEVMMQFTDNEVNVLICTTIIETGIDIPNANTILIENADTFGLAQLYQIKGRVGRSDRIAYAYLMVRPRKQVNEIAQKRLQAIKEFTELGSGYKIAMRDLTIRGAGDLLGPSQSGFIDTVGIDMYIEMLQEAIAEKKGEVKPEVKEPVRAQVQVDGYIPKQFAPLDFEKISLYQRIDATADEAQLMALKEETQDYFGKMPKSVGLLFEKKRLDILLNEPRIDSFRDVKNQMEIVFSKAFSDHIDGVKLFETFTTISKDIQLRYVQGKIIVRLPKKGNELALAIEVLDQSKKLEVS</sequence>
<dbReference type="SMART" id="SM00487">
    <property type="entry name" value="DEXDc"/>
    <property type="match status" value="1"/>
</dbReference>
<dbReference type="Pfam" id="PF00271">
    <property type="entry name" value="Helicase_C"/>
    <property type="match status" value="1"/>
</dbReference>
<dbReference type="InterPro" id="IPR014001">
    <property type="entry name" value="Helicase_ATP-bd"/>
</dbReference>